<evidence type="ECO:0000313" key="7">
    <source>
        <dbReference type="Proteomes" id="UP001151760"/>
    </source>
</evidence>
<dbReference type="Pfam" id="PF22936">
    <property type="entry name" value="Pol_BBD"/>
    <property type="match status" value="1"/>
</dbReference>
<feature type="compositionally biased region" description="Basic and acidic residues" evidence="3">
    <location>
        <begin position="1599"/>
        <end position="1638"/>
    </location>
</feature>
<dbReference type="InterPro" id="IPR043502">
    <property type="entry name" value="DNA/RNA_pol_sf"/>
</dbReference>
<dbReference type="Pfam" id="PF07727">
    <property type="entry name" value="RVT_2"/>
    <property type="match status" value="1"/>
</dbReference>
<feature type="region of interest" description="Disordered" evidence="3">
    <location>
        <begin position="1"/>
        <end position="52"/>
    </location>
</feature>
<reference evidence="6" key="2">
    <citation type="submission" date="2022-01" db="EMBL/GenBank/DDBJ databases">
        <authorList>
            <person name="Yamashiro T."/>
            <person name="Shiraishi A."/>
            <person name="Satake H."/>
            <person name="Nakayama K."/>
        </authorList>
    </citation>
    <scope>NUCLEOTIDE SEQUENCE</scope>
</reference>
<dbReference type="SUPFAM" id="SSF56672">
    <property type="entry name" value="DNA/RNA polymerases"/>
    <property type="match status" value="1"/>
</dbReference>
<organism evidence="6 7">
    <name type="scientific">Tanacetum coccineum</name>
    <dbReference type="NCBI Taxonomy" id="301880"/>
    <lineage>
        <taxon>Eukaryota</taxon>
        <taxon>Viridiplantae</taxon>
        <taxon>Streptophyta</taxon>
        <taxon>Embryophyta</taxon>
        <taxon>Tracheophyta</taxon>
        <taxon>Spermatophyta</taxon>
        <taxon>Magnoliopsida</taxon>
        <taxon>eudicotyledons</taxon>
        <taxon>Gunneridae</taxon>
        <taxon>Pentapetalae</taxon>
        <taxon>asterids</taxon>
        <taxon>campanulids</taxon>
        <taxon>Asterales</taxon>
        <taxon>Asteraceae</taxon>
        <taxon>Asteroideae</taxon>
        <taxon>Anthemideae</taxon>
        <taxon>Anthemidinae</taxon>
        <taxon>Tanacetum</taxon>
    </lineage>
</organism>
<feature type="region of interest" description="Disordered" evidence="3">
    <location>
        <begin position="497"/>
        <end position="537"/>
    </location>
</feature>
<feature type="domain" description="Retrovirus-related Pol polyprotein from transposon TNT 1-94-like beta-barrel" evidence="5">
    <location>
        <begin position="283"/>
        <end position="326"/>
    </location>
</feature>
<keyword evidence="1" id="KW-0064">Aspartyl protease</keyword>
<feature type="domain" description="Reverse transcriptase Ty1/copia-type" evidence="4">
    <location>
        <begin position="601"/>
        <end position="832"/>
    </location>
</feature>
<feature type="region of interest" description="Disordered" evidence="3">
    <location>
        <begin position="81"/>
        <end position="125"/>
    </location>
</feature>
<dbReference type="PANTHER" id="PTHR11439:SF495">
    <property type="entry name" value="REVERSE TRANSCRIPTASE, RNA-DEPENDENT DNA POLYMERASE-RELATED"/>
    <property type="match status" value="1"/>
</dbReference>
<protein>
    <submittedName>
        <fullName evidence="6">Ribonuclease H-like domain-containing protein</fullName>
    </submittedName>
</protein>
<dbReference type="InterPro" id="IPR013103">
    <property type="entry name" value="RVT_2"/>
</dbReference>
<dbReference type="Proteomes" id="UP001151760">
    <property type="component" value="Unassembled WGS sequence"/>
</dbReference>
<dbReference type="PANTHER" id="PTHR11439">
    <property type="entry name" value="GAG-POL-RELATED RETROTRANSPOSON"/>
    <property type="match status" value="1"/>
</dbReference>
<name>A0ABQ4YR16_9ASTR</name>
<dbReference type="InterPro" id="IPR054722">
    <property type="entry name" value="PolX-like_BBD"/>
</dbReference>
<feature type="compositionally biased region" description="Polar residues" evidence="3">
    <location>
        <begin position="17"/>
        <end position="28"/>
    </location>
</feature>
<keyword evidence="2" id="KW-0175">Coiled coil</keyword>
<evidence type="ECO:0000256" key="3">
    <source>
        <dbReference type="SAM" id="MobiDB-lite"/>
    </source>
</evidence>
<feature type="compositionally biased region" description="Polar residues" evidence="3">
    <location>
        <begin position="91"/>
        <end position="106"/>
    </location>
</feature>
<feature type="coiled-coil region" evidence="2">
    <location>
        <begin position="1436"/>
        <end position="1500"/>
    </location>
</feature>
<evidence type="ECO:0000313" key="6">
    <source>
        <dbReference type="EMBL" id="GJS79357.1"/>
    </source>
</evidence>
<feature type="compositionally biased region" description="Basic and acidic residues" evidence="3">
    <location>
        <begin position="503"/>
        <end position="515"/>
    </location>
</feature>
<evidence type="ECO:0000259" key="5">
    <source>
        <dbReference type="Pfam" id="PF22936"/>
    </source>
</evidence>
<feature type="compositionally biased region" description="Low complexity" evidence="3">
    <location>
        <begin position="1236"/>
        <end position="1248"/>
    </location>
</feature>
<comment type="caution">
    <text evidence="6">The sequence shown here is derived from an EMBL/GenBank/DDBJ whole genome shotgun (WGS) entry which is preliminary data.</text>
</comment>
<reference evidence="6" key="1">
    <citation type="journal article" date="2022" name="Int. J. Mol. Sci.">
        <title>Draft Genome of Tanacetum Coccineum: Genomic Comparison of Closely Related Tanacetum-Family Plants.</title>
        <authorList>
            <person name="Yamashiro T."/>
            <person name="Shiraishi A."/>
            <person name="Nakayama K."/>
            <person name="Satake H."/>
        </authorList>
    </citation>
    <scope>NUCLEOTIDE SEQUENCE</scope>
</reference>
<keyword evidence="7" id="KW-1185">Reference proteome</keyword>
<feature type="compositionally biased region" description="Low complexity" evidence="3">
    <location>
        <begin position="29"/>
        <end position="43"/>
    </location>
</feature>
<accession>A0ABQ4YR16</accession>
<feature type="region of interest" description="Disordered" evidence="3">
    <location>
        <begin position="1329"/>
        <end position="1387"/>
    </location>
</feature>
<dbReference type="SUPFAM" id="SSF53098">
    <property type="entry name" value="Ribonuclease H-like"/>
    <property type="match status" value="1"/>
</dbReference>
<dbReference type="CDD" id="cd09272">
    <property type="entry name" value="RNase_HI_RT_Ty1"/>
    <property type="match status" value="2"/>
</dbReference>
<gene>
    <name evidence="6" type="ORF">Tco_0729238</name>
</gene>
<feature type="compositionally biased region" description="Polar residues" evidence="3">
    <location>
        <begin position="1211"/>
        <end position="1221"/>
    </location>
</feature>
<evidence type="ECO:0000259" key="4">
    <source>
        <dbReference type="Pfam" id="PF07727"/>
    </source>
</evidence>
<feature type="compositionally biased region" description="Basic residues" evidence="3">
    <location>
        <begin position="1639"/>
        <end position="1656"/>
    </location>
</feature>
<feature type="compositionally biased region" description="Polar residues" evidence="3">
    <location>
        <begin position="1254"/>
        <end position="1264"/>
    </location>
</feature>
<sequence>MTGNYMPSGPEIEIDYSQFTYGPKQTQPSESESQSSESDTCESNISTEPSELVSELVVNESNVECQPKVWSDAPIIEEYESDSDDECVSIPTKQQETPSFANQQVKTPRENVKSQNTHSQKPKVDKKDLGYGFAVRACFVCGSLNHLIRDCDFHEKRMARKADLNNGWNNVQRVNKQNQFVPSAVLTRTGKIPVSTARASSTKNFSTARQSFNRQTVLTNTAMKVNTVKQIVNRVRPTNVFHKTHSPSTRPFKKTTVLRPKFSNQKLNTAKDYPHRALKNKGIVDSGCSRHMTGNKAYLAEFQDFNGGPVAFGGSKGYITGKGKQHKASCKAKAVSTISHSLQLLHMDLFGPTSVRSLNHKTYCLVITDDFSRTLIEAARTMLADSFLPNTFWAEAVSTACYVLNRVLVTKPHNKTPYELLTGKGPTWLFDLDYLTDSMNYHPVSSENQANIHAGQQEANQNAGTEEIIDAGDSDKEDESAQDCFVLPIWPSYSSTITPALTTDDKREGPRDPREGLSLANPTHSEEDDSEIPPLEDIYQNSTDGIFTTSSYDDEGAVADFTNLETVVNVSPIPTSRIHSTHPKALILGDPNLAVQTRSKKVWVLVDLPYGKKAIGTKWVYRNKKDERGVVVYQEERIDYDEVFALVARLEAIRIFLAFTSYIGFIVYQMDVKSVFLYGKIDEEVYVYQPPGFLDPKYPQKVYKVVKALYGLHQAPRAWYATLSTFLLKNGYRRGTIDKTLFLKKDKHDIILVQVYVDDIIFGSTKKSWCDEFEALMKSRFQMSSMGELTFFLRLQVKQKEDGIFISQDKYVAEILKKFDFANVKTASTPIETQKPLVKDEEASDVDVHLYRSMIGSLMYLTASRPDIMFAVCACSRFQVTPKSSHLSAVKRIFRYLKGKPKLGLWYPKVSSFDLESYSDSDYAGANLDRKSTIGGCQFLGRRLISWQCKKQTIVATSTTEAEYVAAASCCGQVLWIQNQMLDYGFNFMNTKIYIDNESTICIVKNPVYHSKTKHIAIRHHFIRDAYEKKLIQVLKIHTDDNVADLLTKAFDVSSKMDVLDSCPKHNMVAYLEKFKGNAEFHEILDFLKRSTIHHALTVSPIVSTTFVEQFWTSAKSKTINNVRHITAKYPAVNTIDVTVPLDHFPVNTLTSKVFSFMIKKGKHFSGAVTPLFATMLVQPTQDEGASSERPSEAQPTPSPAPTSEVPYEPQTDSSPAQTSEVPIEHQPNPSPRPSPTTTIPDSIPETSGENLGGHSSSDKSLSGNEGDMTIQSVYDLCLSLCTQVSDQAKEIQALKAQITKLKKQAKHVIKYHKAYLKSVSLKQRLPRKSFSKKHRVHKESVSKQGRKFAKGESSVQRDPLFDEMPEDTVDHMETENAQNEGRTREMVDEDKEIDENILSTEDVLSTDKEEQVEGIDEQIKGTEEHMSESDGIPEAEKKFKQLESDEEMARKIQEEWEAEEERNRIAKEKAANEALIRNFDDIKARIEADRLLAEKLQEQEREQFTIEERAKFLHDTIAAQRKFLAQQRSEAIRNRPPTKNQLRNQMMSYLKHVGNFKHAELKIKKFEEVQTLYEKIKRSDEDFISIGSAEDERLIKKMNEKGVDSSKDEMIKEQSKEEVKKESKEEVQEESKEEESKKKRKLGTRKKMKSRKRRYIQNTSEDDSDKENDELRLYLTIAPDEEKEVDYEILDRKYPIKEWKTECLGTKPQTNQAEDFEEINLNVVTRSNGQKRYFSTLMTVLSIFDREDPNAVYQLVMDKYQDEMPEGFDRVLWGDLMVMFNSDNKNEFWSSQLDWIIYAVERVPLRKEVLMQMLKLKLESEEDRLSTHLASVVKSWLVHDQTVHVGKLSRYTSNPDTYHCGWVFLLNGGAISWPSKKQTCITSSIMESEFVALAAISKEAEWLRNLILEIPLWSKPIAPISIRCDNAATLAKAYSQMYNGKSRHLGMRHNMIRELIMNGVVSIEFVRSQQNLADHLMKGLARDLVLKSDEMMGLKFNLVVECQDVLETC</sequence>
<dbReference type="EMBL" id="BQNB010010592">
    <property type="protein sequence ID" value="GJS79357.1"/>
    <property type="molecule type" value="Genomic_DNA"/>
</dbReference>
<dbReference type="InterPro" id="IPR012337">
    <property type="entry name" value="RNaseH-like_sf"/>
</dbReference>
<keyword evidence="1" id="KW-0378">Hydrolase</keyword>
<evidence type="ECO:0000256" key="2">
    <source>
        <dbReference type="SAM" id="Coils"/>
    </source>
</evidence>
<keyword evidence="1" id="KW-0645">Protease</keyword>
<feature type="region of interest" description="Disordered" evidence="3">
    <location>
        <begin position="1181"/>
        <end position="1265"/>
    </location>
</feature>
<proteinExistence type="predicted"/>
<feature type="region of interest" description="Disordered" evidence="3">
    <location>
        <begin position="1599"/>
        <end position="1667"/>
    </location>
</feature>
<feature type="compositionally biased region" description="Basic residues" evidence="3">
    <location>
        <begin position="1329"/>
        <end position="1338"/>
    </location>
</feature>
<evidence type="ECO:0000256" key="1">
    <source>
        <dbReference type="ARBA" id="ARBA00022750"/>
    </source>
</evidence>